<sequence>MASIVATADRIQAKAAEFRPARLLLTLLAVPFFLAGLLACLSYRVVWVVAAWMWSAAVVGWEQASGRRDEGP</sequence>
<feature type="transmembrane region" description="Helical" evidence="1">
    <location>
        <begin position="21"/>
        <end position="39"/>
    </location>
</feature>
<comment type="caution">
    <text evidence="2">The sequence shown here is derived from an EMBL/GenBank/DDBJ whole genome shotgun (WGS) entry which is preliminary data.</text>
</comment>
<accession>A0A8J3FVJ3</accession>
<dbReference type="AlphaFoldDB" id="A0A8J3FVJ3"/>
<evidence type="ECO:0000313" key="3">
    <source>
        <dbReference type="Proteomes" id="UP000637578"/>
    </source>
</evidence>
<dbReference type="EMBL" id="BMMK01000018">
    <property type="protein sequence ID" value="GGM64144.1"/>
    <property type="molecule type" value="Genomic_DNA"/>
</dbReference>
<evidence type="ECO:0000256" key="1">
    <source>
        <dbReference type="SAM" id="Phobius"/>
    </source>
</evidence>
<dbReference type="RefSeq" id="WP_189059597.1">
    <property type="nucleotide sequence ID" value="NZ_BMMK01000018.1"/>
</dbReference>
<gene>
    <name evidence="2" type="ORF">GCM10012275_38370</name>
</gene>
<keyword evidence="3" id="KW-1185">Reference proteome</keyword>
<keyword evidence="1" id="KW-0472">Membrane</keyword>
<dbReference type="Proteomes" id="UP000637578">
    <property type="component" value="Unassembled WGS sequence"/>
</dbReference>
<keyword evidence="1" id="KW-0812">Transmembrane</keyword>
<name>A0A8J3FVJ3_9PSEU</name>
<proteinExistence type="predicted"/>
<organism evidence="2 3">
    <name type="scientific">Longimycelium tulufanense</name>
    <dbReference type="NCBI Taxonomy" id="907463"/>
    <lineage>
        <taxon>Bacteria</taxon>
        <taxon>Bacillati</taxon>
        <taxon>Actinomycetota</taxon>
        <taxon>Actinomycetes</taxon>
        <taxon>Pseudonocardiales</taxon>
        <taxon>Pseudonocardiaceae</taxon>
        <taxon>Longimycelium</taxon>
    </lineage>
</organism>
<evidence type="ECO:0000313" key="2">
    <source>
        <dbReference type="EMBL" id="GGM64144.1"/>
    </source>
</evidence>
<protein>
    <submittedName>
        <fullName evidence="2">Uncharacterized protein</fullName>
    </submittedName>
</protein>
<reference evidence="2" key="1">
    <citation type="journal article" date="2014" name="Int. J. Syst. Evol. Microbiol.">
        <title>Complete genome sequence of Corynebacterium casei LMG S-19264T (=DSM 44701T), isolated from a smear-ripened cheese.</title>
        <authorList>
            <consortium name="US DOE Joint Genome Institute (JGI-PGF)"/>
            <person name="Walter F."/>
            <person name="Albersmeier A."/>
            <person name="Kalinowski J."/>
            <person name="Ruckert C."/>
        </authorList>
    </citation>
    <scope>NUCLEOTIDE SEQUENCE</scope>
    <source>
        <strain evidence="2">CGMCC 4.5737</strain>
    </source>
</reference>
<reference evidence="2" key="2">
    <citation type="submission" date="2020-09" db="EMBL/GenBank/DDBJ databases">
        <authorList>
            <person name="Sun Q."/>
            <person name="Zhou Y."/>
        </authorList>
    </citation>
    <scope>NUCLEOTIDE SEQUENCE</scope>
    <source>
        <strain evidence="2">CGMCC 4.5737</strain>
    </source>
</reference>
<keyword evidence="1" id="KW-1133">Transmembrane helix</keyword>